<dbReference type="Gene3D" id="3.30.450.40">
    <property type="match status" value="1"/>
</dbReference>
<dbReference type="EMBL" id="JBIYEW010000003">
    <property type="protein sequence ID" value="MFK4637858.1"/>
    <property type="molecule type" value="Genomic_DNA"/>
</dbReference>
<organism evidence="1 2">
    <name type="scientific">Paenarthrobacter histidinolovorans</name>
    <dbReference type="NCBI Taxonomy" id="43664"/>
    <lineage>
        <taxon>Bacteria</taxon>
        <taxon>Bacillati</taxon>
        <taxon>Actinomycetota</taxon>
        <taxon>Actinomycetes</taxon>
        <taxon>Micrococcales</taxon>
        <taxon>Micrococcaceae</taxon>
        <taxon>Paenarthrobacter</taxon>
    </lineage>
</organism>
<dbReference type="InterPro" id="IPR029016">
    <property type="entry name" value="GAF-like_dom_sf"/>
</dbReference>
<dbReference type="Proteomes" id="UP001620520">
    <property type="component" value="Unassembled WGS sequence"/>
</dbReference>
<dbReference type="RefSeq" id="WP_404593612.1">
    <property type="nucleotide sequence ID" value="NZ_JBIYEW010000003.1"/>
</dbReference>
<protein>
    <recommendedName>
        <fullName evidence="3">GAF domain-containing protein</fullName>
    </recommendedName>
</protein>
<evidence type="ECO:0000313" key="2">
    <source>
        <dbReference type="Proteomes" id="UP001620520"/>
    </source>
</evidence>
<name>A0ABW8N1K2_9MICC</name>
<reference evidence="1 2" key="1">
    <citation type="submission" date="2024-10" db="EMBL/GenBank/DDBJ databases">
        <title>Novel secondary metabolite-producing bacteria for plant disease control.</title>
        <authorList>
            <person name="Chevrette M."/>
        </authorList>
    </citation>
    <scope>NUCLEOTIDE SEQUENCE [LARGE SCALE GENOMIC DNA]</scope>
    <source>
        <strain evidence="1 2">J30 TE3557</strain>
    </source>
</reference>
<dbReference type="SUPFAM" id="SSF55781">
    <property type="entry name" value="GAF domain-like"/>
    <property type="match status" value="1"/>
</dbReference>
<accession>A0ABW8N1K2</accession>
<evidence type="ECO:0008006" key="3">
    <source>
        <dbReference type="Google" id="ProtNLM"/>
    </source>
</evidence>
<gene>
    <name evidence="1" type="ORF">ABIA52_000747</name>
</gene>
<comment type="caution">
    <text evidence="1">The sequence shown here is derived from an EMBL/GenBank/DDBJ whole genome shotgun (WGS) entry which is preliminary data.</text>
</comment>
<proteinExistence type="predicted"/>
<keyword evidence="2" id="KW-1185">Reference proteome</keyword>
<evidence type="ECO:0000313" key="1">
    <source>
        <dbReference type="EMBL" id="MFK4637858.1"/>
    </source>
</evidence>
<sequence>MSGNTMNTDSTFQQAFASLQQDPGVILFTALQWIPQRSGLKRLFTSHPAQYPVGGEKTVEISPGWLGTVIEDKKPFLAPDLAALREVFTDSELIQQLGCGAVINVPVLDPHSTVVGVLALLDAEGKYTKQSVATAVEVINANLPALVQAFEAHPTEVPEAPEVPAVPGKDTV</sequence>